<feature type="binding site" evidence="1">
    <location>
        <position position="76"/>
    </location>
    <ligand>
        <name>Zn(2+)</name>
        <dbReference type="ChEBI" id="CHEBI:29105"/>
    </ligand>
</feature>
<dbReference type="InterPro" id="IPR045517">
    <property type="entry name" value="Glyoxalase_8"/>
</dbReference>
<dbReference type="Pfam" id="PF06689">
    <property type="entry name" value="zf-C4_ClpX"/>
    <property type="match status" value="1"/>
</dbReference>
<dbReference type="Pfam" id="PF20066">
    <property type="entry name" value="Glyoxalase_8"/>
    <property type="match status" value="1"/>
</dbReference>
<feature type="domain" description="ClpX-type ZB" evidence="2">
    <location>
        <begin position="61"/>
        <end position="114"/>
    </location>
</feature>
<dbReference type="Gene3D" id="6.20.220.10">
    <property type="entry name" value="ClpX chaperone, C4-type zinc finger domain"/>
    <property type="match status" value="1"/>
</dbReference>
<evidence type="ECO:0000313" key="4">
    <source>
        <dbReference type="Proteomes" id="UP001242480"/>
    </source>
</evidence>
<evidence type="ECO:0000259" key="2">
    <source>
        <dbReference type="PROSITE" id="PS51902"/>
    </source>
</evidence>
<feature type="binding site" evidence="1">
    <location>
        <position position="73"/>
    </location>
    <ligand>
        <name>Zn(2+)</name>
        <dbReference type="ChEBI" id="CHEBI:29105"/>
    </ligand>
</feature>
<dbReference type="InterPro" id="IPR010603">
    <property type="entry name" value="Znf_CppX_C4"/>
</dbReference>
<protein>
    <recommendedName>
        <fullName evidence="2">ClpX-type ZB domain-containing protein</fullName>
    </recommendedName>
</protein>
<keyword evidence="4" id="KW-1185">Reference proteome</keyword>
<evidence type="ECO:0000313" key="3">
    <source>
        <dbReference type="EMBL" id="MDQ0471314.1"/>
    </source>
</evidence>
<accession>A0ABU0JDG8</accession>
<dbReference type="EMBL" id="JAUSVX010000008">
    <property type="protein sequence ID" value="MDQ0471314.1"/>
    <property type="molecule type" value="Genomic_DNA"/>
</dbReference>
<keyword evidence="1" id="KW-0143">Chaperone</keyword>
<dbReference type="SUPFAM" id="SSF57716">
    <property type="entry name" value="Glucocorticoid receptor-like (DNA-binding domain)"/>
    <property type="match status" value="1"/>
</dbReference>
<comment type="caution">
    <text evidence="3">The sequence shown here is derived from an EMBL/GenBank/DDBJ whole genome shotgun (WGS) entry which is preliminary data.</text>
</comment>
<dbReference type="SMART" id="SM00994">
    <property type="entry name" value="zf-C4_ClpX"/>
    <property type="match status" value="1"/>
</dbReference>
<keyword evidence="1" id="KW-0479">Metal-binding</keyword>
<dbReference type="Proteomes" id="UP001242480">
    <property type="component" value="Unassembled WGS sequence"/>
</dbReference>
<feature type="binding site" evidence="1">
    <location>
        <position position="98"/>
    </location>
    <ligand>
        <name>Zn(2+)</name>
        <dbReference type="ChEBI" id="CHEBI:29105"/>
    </ligand>
</feature>
<dbReference type="PROSITE" id="PS51902">
    <property type="entry name" value="CLPX_ZB"/>
    <property type="match status" value="1"/>
</dbReference>
<dbReference type="InterPro" id="IPR059188">
    <property type="entry name" value="Znf_CLPX-like"/>
</dbReference>
<gene>
    <name evidence="3" type="ORF">QO011_004337</name>
</gene>
<comment type="similarity">
    <text evidence="1">Belongs to the ClpX chaperone family.</text>
</comment>
<sequence>MRDFRDAKAMAHALREALKAKAVETTHSECLELIAKAFGFDNWNILSARIDAAAREHSPVEQSSPAPRRTLHCSFCGKSQHDVRKLVAGPAVFICDECIELCNEFVEDPLGDEDLARLMQWDAETAGALSTEELAHYVERGRKGVERNRLTLQGTQRKLALRDGEVPADDDILALPRLAYLKTRTREELLALQQAAQFQLSRHEEALRLATAALGARKHEQR</sequence>
<proteinExistence type="inferred from homology"/>
<evidence type="ECO:0000256" key="1">
    <source>
        <dbReference type="PROSITE-ProRule" id="PRU01250"/>
    </source>
</evidence>
<organism evidence="3 4">
    <name type="scientific">Labrys wisconsinensis</name>
    <dbReference type="NCBI Taxonomy" id="425677"/>
    <lineage>
        <taxon>Bacteria</taxon>
        <taxon>Pseudomonadati</taxon>
        <taxon>Pseudomonadota</taxon>
        <taxon>Alphaproteobacteria</taxon>
        <taxon>Hyphomicrobiales</taxon>
        <taxon>Xanthobacteraceae</taxon>
        <taxon>Labrys</taxon>
    </lineage>
</organism>
<name>A0ABU0JDG8_9HYPH</name>
<feature type="binding site" evidence="1">
    <location>
        <position position="95"/>
    </location>
    <ligand>
        <name>Zn(2+)</name>
        <dbReference type="ChEBI" id="CHEBI:29105"/>
    </ligand>
</feature>
<keyword evidence="1" id="KW-0862">Zinc</keyword>
<dbReference type="InterPro" id="IPR038366">
    <property type="entry name" value="Znf_CppX_C4_sf"/>
</dbReference>
<reference evidence="3 4" key="1">
    <citation type="submission" date="2023-07" db="EMBL/GenBank/DDBJ databases">
        <title>Genomic Encyclopedia of Type Strains, Phase IV (KMG-IV): sequencing the most valuable type-strain genomes for metagenomic binning, comparative biology and taxonomic classification.</title>
        <authorList>
            <person name="Goeker M."/>
        </authorList>
    </citation>
    <scope>NUCLEOTIDE SEQUENCE [LARGE SCALE GENOMIC DNA]</scope>
    <source>
        <strain evidence="3 4">DSM 19619</strain>
    </source>
</reference>